<protein>
    <recommendedName>
        <fullName evidence="2">Myb-like DNA-binding domain-containing protein</fullName>
    </recommendedName>
</protein>
<feature type="compositionally biased region" description="Basic and acidic residues" evidence="1">
    <location>
        <begin position="130"/>
        <end position="162"/>
    </location>
</feature>
<dbReference type="InterPro" id="IPR054505">
    <property type="entry name" value="Myb_DNA-bind_8"/>
</dbReference>
<dbReference type="Proteomes" id="UP000036893">
    <property type="component" value="Unassembled WGS sequence"/>
</dbReference>
<evidence type="ECO:0000259" key="2">
    <source>
        <dbReference type="Pfam" id="PF22980"/>
    </source>
</evidence>
<reference evidence="3" key="2">
    <citation type="submission" date="2021-01" db="EMBL/GenBank/DDBJ databases">
        <title>Pan-genome distribution and transcriptional activeness of fungal secondary metabolism genes in Aspergillus section Fumigati.</title>
        <authorList>
            <person name="Takahashi H."/>
            <person name="Umemura M."/>
            <person name="Ninomiya A."/>
            <person name="Kusuya Y."/>
            <person name="Urayama S."/>
            <person name="Shimizu M."/>
            <person name="Watanabe A."/>
            <person name="Kamei K."/>
            <person name="Yaguchi T."/>
            <person name="Hagiwara D."/>
        </authorList>
    </citation>
    <scope>NUCLEOTIDE SEQUENCE</scope>
    <source>
        <strain evidence="3">IFM 46973</strain>
    </source>
</reference>
<organism evidence="3 4">
    <name type="scientific">Aspergillus udagawae</name>
    <dbReference type="NCBI Taxonomy" id="91492"/>
    <lineage>
        <taxon>Eukaryota</taxon>
        <taxon>Fungi</taxon>
        <taxon>Dikarya</taxon>
        <taxon>Ascomycota</taxon>
        <taxon>Pezizomycotina</taxon>
        <taxon>Eurotiomycetes</taxon>
        <taxon>Eurotiomycetidae</taxon>
        <taxon>Eurotiales</taxon>
        <taxon>Aspergillaceae</taxon>
        <taxon>Aspergillus</taxon>
        <taxon>Aspergillus subgen. Fumigati</taxon>
    </lineage>
</organism>
<evidence type="ECO:0000313" key="3">
    <source>
        <dbReference type="EMBL" id="GIC94279.1"/>
    </source>
</evidence>
<feature type="compositionally biased region" description="Low complexity" evidence="1">
    <location>
        <begin position="59"/>
        <end position="79"/>
    </location>
</feature>
<feature type="region of interest" description="Disordered" evidence="1">
    <location>
        <begin position="59"/>
        <end position="203"/>
    </location>
</feature>
<comment type="caution">
    <text evidence="3">The sequence shown here is derived from an EMBL/GenBank/DDBJ whole genome shotgun (WGS) entry which is preliminary data.</text>
</comment>
<dbReference type="RefSeq" id="XP_043151545.1">
    <property type="nucleotide sequence ID" value="XM_043295610.1"/>
</dbReference>
<gene>
    <name evidence="3" type="ORF">Aud_010779</name>
</gene>
<evidence type="ECO:0000256" key="1">
    <source>
        <dbReference type="SAM" id="MobiDB-lite"/>
    </source>
</evidence>
<dbReference type="Pfam" id="PF22980">
    <property type="entry name" value="Myb_DNA-bind_8"/>
    <property type="match status" value="1"/>
</dbReference>
<proteinExistence type="predicted"/>
<name>A0A8E0R345_9EURO</name>
<feature type="compositionally biased region" description="Basic residues" evidence="1">
    <location>
        <begin position="82"/>
        <end position="97"/>
    </location>
</feature>
<evidence type="ECO:0000313" key="4">
    <source>
        <dbReference type="Proteomes" id="UP000036893"/>
    </source>
</evidence>
<dbReference type="AlphaFoldDB" id="A0A8E0R345"/>
<reference evidence="3" key="1">
    <citation type="journal article" date="2015" name="Genome Announc.">
        <title>Draft Genome Sequence of the Pathogenic Filamentous Fungus Aspergillus udagawae Strain IFM 46973T.</title>
        <authorList>
            <person name="Kusuya Y."/>
            <person name="Takahashi-Nakaguchi A."/>
            <person name="Takahashi H."/>
            <person name="Yaguchi T."/>
        </authorList>
    </citation>
    <scope>NUCLEOTIDE SEQUENCE</scope>
    <source>
        <strain evidence="3">IFM 46973</strain>
    </source>
</reference>
<dbReference type="EMBL" id="BBXM02000009">
    <property type="protein sequence ID" value="GIC94279.1"/>
    <property type="molecule type" value="Genomic_DNA"/>
</dbReference>
<dbReference type="GeneID" id="66998256"/>
<accession>A0A8E0R345</accession>
<feature type="compositionally biased region" description="Basic and acidic residues" evidence="1">
    <location>
        <begin position="186"/>
        <end position="196"/>
    </location>
</feature>
<feature type="domain" description="Myb-like DNA-binding" evidence="2">
    <location>
        <begin position="6"/>
        <end position="54"/>
    </location>
</feature>
<sequence>MAPTNPDETVQFLLSCIRYSNSGKVDFNEVAKECNIVSKGAAAKRYERLIKAYNEAANTTTTTTTAGSESDAAAASPDSTSKKPKPAKAGSPKKAKAKQAGENESSSSPAKRKPAGESSKTKTRTKKARVSKETVVESAERIVEQRLSPVKEEEVSDAEEKGLGAGADATAVDSEGLFDQSCNSEDDGRGVVKETEEVASANA</sequence>